<dbReference type="GO" id="GO:0050909">
    <property type="term" value="P:sensory perception of taste"/>
    <property type="evidence" value="ECO:0007669"/>
    <property type="project" value="UniProtKB-ARBA"/>
</dbReference>
<dbReference type="PANTHER" id="PTHR24061">
    <property type="entry name" value="CALCIUM-SENSING RECEPTOR-RELATED"/>
    <property type="match status" value="1"/>
</dbReference>
<proteinExistence type="inferred from homology"/>
<dbReference type="InterPro" id="IPR011500">
    <property type="entry name" value="GPCR_3_9-Cys_dom"/>
</dbReference>
<feature type="domain" description="Receptor ligand binding region" evidence="14">
    <location>
        <begin position="76"/>
        <end position="381"/>
    </location>
</feature>
<evidence type="ECO:0000313" key="16">
    <source>
        <dbReference type="Ensembl" id="ENSACIP00000028690.1"/>
    </source>
</evidence>
<reference evidence="16" key="1">
    <citation type="submission" date="2025-08" db="UniProtKB">
        <authorList>
            <consortium name="Ensembl"/>
        </authorList>
    </citation>
    <scope>IDENTIFICATION</scope>
</reference>
<dbReference type="FunFam" id="2.10.50.30:FF:000004">
    <property type="entry name" value="Taste receptor type 1 member 3-like protein"/>
    <property type="match status" value="1"/>
</dbReference>
<keyword evidence="5 12" id="KW-1133">Transmembrane helix</keyword>
<organism evidence="16 17">
    <name type="scientific">Amphilophus citrinellus</name>
    <name type="common">Midas cichlid</name>
    <name type="synonym">Cichlasoma citrinellum</name>
    <dbReference type="NCBI Taxonomy" id="61819"/>
    <lineage>
        <taxon>Eukaryota</taxon>
        <taxon>Metazoa</taxon>
        <taxon>Chordata</taxon>
        <taxon>Craniata</taxon>
        <taxon>Vertebrata</taxon>
        <taxon>Euteleostomi</taxon>
        <taxon>Actinopterygii</taxon>
        <taxon>Neopterygii</taxon>
        <taxon>Teleostei</taxon>
        <taxon>Neoteleostei</taxon>
        <taxon>Acanthomorphata</taxon>
        <taxon>Ovalentaria</taxon>
        <taxon>Cichlomorphae</taxon>
        <taxon>Cichliformes</taxon>
        <taxon>Cichlidae</taxon>
        <taxon>New World cichlids</taxon>
        <taxon>Cichlasomatinae</taxon>
        <taxon>Heroini</taxon>
        <taxon>Amphilophus</taxon>
    </lineage>
</organism>
<evidence type="ECO:0000256" key="3">
    <source>
        <dbReference type="ARBA" id="ARBA00022692"/>
    </source>
</evidence>
<dbReference type="Pfam" id="PF01094">
    <property type="entry name" value="ANF_receptor"/>
    <property type="match status" value="1"/>
</dbReference>
<evidence type="ECO:0000259" key="15">
    <source>
        <dbReference type="Pfam" id="PF07562"/>
    </source>
</evidence>
<sequence>MKHFLVSLCLLGTFLHAFTQRAVSVSEFQLEGDYLIGGLFDIHYDNMQNFPSIFKLISINGSVQPWAQTQKPLPKVISVVGPFASTRSKTIAPLFMADLVPMIGYAAASSVFSNKAKYPSFMRTVPSNKSMIDVIVKILLNFKWRWVAFINSDDDYGTDGLNLFIKRIKDSEICLAYTQALSDNTDYSQMFKQIEAQKIRVIIVVAQKINGEAIIKSAIQLNITNKVWIAGHSWASDEELPKIQGIKNIGTILGVSIPVVKIPGFSDFIYSSKVQTHCENAKQDIFCNQKCNCSLINPEKILAADPSFSLTVYSAIYAIAHALHNTLQCGAGKCNNNITVYPHMVLTELKKSNFTLLNQNIQFDDNGEIKCGYFSIVFWNNSGDAQEVGFYKFNTTVNFFIDNSKINWYTNGEVPTSLCSPECPVGYIRKPNGIQICCFTCEICAKGTYVNITGKLSCNGSKKLCFVPHITPIKYFALRLLAYLWFVGYLRVEWEAEPSAFRPLFCGTSFQLGFGRQTPSLFLRLGLKLSFLIKLIIRMESENMLYRGKYMQPLSALAVLSSLYSFLLWYFLPKCYIIIFQPHKNTQQYFQGLIQNYTKTISQ</sequence>
<comment type="similarity">
    <text evidence="11">Belongs to the G-protein coupled receptor 3 family. TAS1R subfamily.</text>
</comment>
<dbReference type="InterPro" id="IPR028082">
    <property type="entry name" value="Peripla_BP_I"/>
</dbReference>
<protein>
    <submittedName>
        <fullName evidence="16">Uncharacterized protein</fullName>
    </submittedName>
</protein>
<evidence type="ECO:0000256" key="5">
    <source>
        <dbReference type="ARBA" id="ARBA00022989"/>
    </source>
</evidence>
<dbReference type="GO" id="GO:0005886">
    <property type="term" value="C:plasma membrane"/>
    <property type="evidence" value="ECO:0007669"/>
    <property type="project" value="UniProtKB-SubCell"/>
</dbReference>
<evidence type="ECO:0000313" key="17">
    <source>
        <dbReference type="Proteomes" id="UP000261340"/>
    </source>
</evidence>
<evidence type="ECO:0000256" key="7">
    <source>
        <dbReference type="ARBA" id="ARBA00023136"/>
    </source>
</evidence>
<dbReference type="SUPFAM" id="SSF53822">
    <property type="entry name" value="Periplasmic binding protein-like I"/>
    <property type="match status" value="1"/>
</dbReference>
<evidence type="ECO:0000256" key="1">
    <source>
        <dbReference type="ARBA" id="ARBA00004651"/>
    </source>
</evidence>
<feature type="transmembrane region" description="Helical" evidence="12">
    <location>
        <begin position="550"/>
        <end position="572"/>
    </location>
</feature>
<dbReference type="PANTHER" id="PTHR24061:SF441">
    <property type="entry name" value="TASTE RECEPTOR TYPE 1 MEMBER 2B-RELATED"/>
    <property type="match status" value="1"/>
</dbReference>
<keyword evidence="8" id="KW-0675">Receptor</keyword>
<dbReference type="InterPro" id="IPR001828">
    <property type="entry name" value="ANF_lig-bd_rcpt"/>
</dbReference>
<keyword evidence="2" id="KW-1003">Cell membrane</keyword>
<feature type="chain" id="PRO_5018713923" evidence="13">
    <location>
        <begin position="25"/>
        <end position="603"/>
    </location>
</feature>
<dbReference type="Proteomes" id="UP000261340">
    <property type="component" value="Unplaced"/>
</dbReference>
<accession>A0A3Q0SUN6</accession>
<keyword evidence="6" id="KW-0297">G-protein coupled receptor</keyword>
<keyword evidence="17" id="KW-1185">Reference proteome</keyword>
<evidence type="ECO:0000256" key="13">
    <source>
        <dbReference type="SAM" id="SignalP"/>
    </source>
</evidence>
<dbReference type="InterPro" id="IPR000068">
    <property type="entry name" value="GPCR_3_Ca_sens_rcpt-rel"/>
</dbReference>
<evidence type="ECO:0000256" key="8">
    <source>
        <dbReference type="ARBA" id="ARBA00023170"/>
    </source>
</evidence>
<keyword evidence="3 12" id="KW-0812">Transmembrane</keyword>
<dbReference type="STRING" id="61819.ENSACIP00000028690"/>
<evidence type="ECO:0000256" key="12">
    <source>
        <dbReference type="SAM" id="Phobius"/>
    </source>
</evidence>
<keyword evidence="9" id="KW-0325">Glycoprotein</keyword>
<dbReference type="GeneTree" id="ENSGT00940000156136"/>
<reference evidence="16" key="2">
    <citation type="submission" date="2025-09" db="UniProtKB">
        <authorList>
            <consortium name="Ensembl"/>
        </authorList>
    </citation>
    <scope>IDENTIFICATION</scope>
</reference>
<evidence type="ECO:0000259" key="14">
    <source>
        <dbReference type="Pfam" id="PF01094"/>
    </source>
</evidence>
<evidence type="ECO:0000256" key="6">
    <source>
        <dbReference type="ARBA" id="ARBA00023040"/>
    </source>
</evidence>
<dbReference type="AlphaFoldDB" id="A0A3Q0SUN6"/>
<evidence type="ECO:0000256" key="4">
    <source>
        <dbReference type="ARBA" id="ARBA00022729"/>
    </source>
</evidence>
<evidence type="ECO:0000256" key="10">
    <source>
        <dbReference type="ARBA" id="ARBA00023224"/>
    </source>
</evidence>
<dbReference type="Pfam" id="PF07562">
    <property type="entry name" value="NCD3G"/>
    <property type="match status" value="1"/>
</dbReference>
<evidence type="ECO:0000256" key="11">
    <source>
        <dbReference type="ARBA" id="ARBA00038492"/>
    </source>
</evidence>
<dbReference type="Gene3D" id="3.40.50.2300">
    <property type="match status" value="2"/>
</dbReference>
<evidence type="ECO:0000256" key="9">
    <source>
        <dbReference type="ARBA" id="ARBA00023180"/>
    </source>
</evidence>
<dbReference type="Ensembl" id="ENSACIT00000029450.1">
    <property type="protein sequence ID" value="ENSACIP00000028690.1"/>
    <property type="gene ID" value="ENSACIG00000022205.1"/>
</dbReference>
<dbReference type="GO" id="GO:0004930">
    <property type="term" value="F:G protein-coupled receptor activity"/>
    <property type="evidence" value="ECO:0007669"/>
    <property type="project" value="UniProtKB-KW"/>
</dbReference>
<dbReference type="FunFam" id="3.40.50.2300:FF:000016">
    <property type="entry name" value="Taste 1 receptor member 2"/>
    <property type="match status" value="1"/>
</dbReference>
<feature type="signal peptide" evidence="13">
    <location>
        <begin position="1"/>
        <end position="24"/>
    </location>
</feature>
<dbReference type="InterPro" id="IPR038550">
    <property type="entry name" value="GPCR_3_9-Cys_sf"/>
</dbReference>
<comment type="subcellular location">
    <subcellularLocation>
        <location evidence="1">Cell membrane</location>
        <topology evidence="1">Multi-pass membrane protein</topology>
    </subcellularLocation>
</comment>
<dbReference type="Gene3D" id="2.10.50.30">
    <property type="entry name" value="GPCR, family 3, nine cysteines domain"/>
    <property type="match status" value="1"/>
</dbReference>
<evidence type="ECO:0000256" key="2">
    <source>
        <dbReference type="ARBA" id="ARBA00022475"/>
    </source>
</evidence>
<feature type="domain" description="GPCR family 3 nine cysteines" evidence="15">
    <location>
        <begin position="414"/>
        <end position="459"/>
    </location>
</feature>
<keyword evidence="4 13" id="KW-0732">Signal</keyword>
<keyword evidence="10" id="KW-0807">Transducer</keyword>
<keyword evidence="7 12" id="KW-0472">Membrane</keyword>
<dbReference type="PRINTS" id="PR00592">
    <property type="entry name" value="CASENSINGR"/>
</dbReference>
<name>A0A3Q0SUN6_AMPCI</name>